<feature type="signal peptide" evidence="3">
    <location>
        <begin position="1"/>
        <end position="22"/>
    </location>
</feature>
<feature type="transmembrane region" description="Helical" evidence="2">
    <location>
        <begin position="663"/>
        <end position="689"/>
    </location>
</feature>
<protein>
    <submittedName>
        <fullName evidence="4">Peg3 protein</fullName>
    </submittedName>
</protein>
<feature type="transmembrane region" description="Helical" evidence="2">
    <location>
        <begin position="298"/>
        <end position="318"/>
    </location>
</feature>
<dbReference type="Proteomes" id="UP000649617">
    <property type="component" value="Unassembled WGS sequence"/>
</dbReference>
<dbReference type="EMBL" id="CAJNIZ010025869">
    <property type="protein sequence ID" value="CAE7487605.1"/>
    <property type="molecule type" value="Genomic_DNA"/>
</dbReference>
<feature type="transmembrane region" description="Helical" evidence="2">
    <location>
        <begin position="524"/>
        <end position="544"/>
    </location>
</feature>
<keyword evidence="2" id="KW-1133">Transmembrane helix</keyword>
<feature type="transmembrane region" description="Helical" evidence="2">
    <location>
        <begin position="484"/>
        <end position="504"/>
    </location>
</feature>
<feature type="transmembrane region" description="Helical" evidence="2">
    <location>
        <begin position="701"/>
        <end position="719"/>
    </location>
</feature>
<feature type="transmembrane region" description="Helical" evidence="2">
    <location>
        <begin position="399"/>
        <end position="419"/>
    </location>
</feature>
<feature type="transmembrane region" description="Helical" evidence="2">
    <location>
        <begin position="595"/>
        <end position="616"/>
    </location>
</feature>
<keyword evidence="3" id="KW-0732">Signal</keyword>
<feature type="compositionally biased region" description="Basic and acidic residues" evidence="1">
    <location>
        <begin position="92"/>
        <end position="103"/>
    </location>
</feature>
<reference evidence="4" key="1">
    <citation type="submission" date="2021-02" db="EMBL/GenBank/DDBJ databases">
        <authorList>
            <person name="Dougan E. K."/>
            <person name="Rhodes N."/>
            <person name="Thang M."/>
            <person name="Chan C."/>
        </authorList>
    </citation>
    <scope>NUCLEOTIDE SEQUENCE</scope>
</reference>
<dbReference type="AlphaFoldDB" id="A0A812SMA0"/>
<feature type="chain" id="PRO_5032413649" evidence="3">
    <location>
        <begin position="23"/>
        <end position="733"/>
    </location>
</feature>
<comment type="caution">
    <text evidence="4">The sequence shown here is derived from an EMBL/GenBank/DDBJ whole genome shotgun (WGS) entry which is preliminary data.</text>
</comment>
<feature type="region of interest" description="Disordered" evidence="1">
    <location>
        <begin position="553"/>
        <end position="581"/>
    </location>
</feature>
<keyword evidence="5" id="KW-1185">Reference proteome</keyword>
<accession>A0A812SMA0</accession>
<evidence type="ECO:0000313" key="4">
    <source>
        <dbReference type="EMBL" id="CAE7487605.1"/>
    </source>
</evidence>
<feature type="compositionally biased region" description="Basic and acidic residues" evidence="1">
    <location>
        <begin position="556"/>
        <end position="576"/>
    </location>
</feature>
<feature type="transmembrane region" description="Helical" evidence="2">
    <location>
        <begin position="330"/>
        <end position="354"/>
    </location>
</feature>
<sequence>MALANMARVFLLLVWLPVLSSSAKITVRQNDIKAENLERPADGVVVRVVDPEPAPKKKTQTSEHEVGKAASADDGVVVRIISPPQENKAPSKSHESSTHKAEKAASSSEGHADHASDGHAEDHGKGEKKEQGHEEHAHGEDAAGHETKAHSEHGHDDEAHGHEEHGHEAKAHGEHGHADEEHGHEAKAHDEHGHGDDEHAHSEHGHEATAHGEHGHGEGAHAHEGTSHGGHDHAESDGHGHGHSAHGGHGHGEEAHAHGGHGHHAPDDKTLTASYMLIGGVTLVMAMFYLVQHPDLDIRYYSWNILTLSACIFIAVLASDVVNQVAKRFLFSHIAIGGWGNAGLCIALAIMWFLASQLVTAALSGAFGEEAKEPKDASSEEERQELEALWEQREVAMKCWGGLVAHCAGFAIVASLASLQDSEPFASSAGMSLLVVPIALVLVTVLYRLAAFARKKISEMDDGVVSRGEALWDEISEEAENESLCLGLSFASVRSISFFAIGAVPDTHFHVYSDVSEANWHRGWMVLFAVSVASMLLGVGTFMLKEKMFGGHGHGHGHESHEHDSNEHGHHEHEETPETDEDDIRLRALLILTETFIMMFSWGMLSCGIAMANAFLPKYEHHLIGHLIVALVVSALSCLMLLGLDKVADALKAGGNAESAIHIIQHIILAHGLLIGISWEVCFALSMHAISHVMDGPNVDIYLAVFLCLVVVPAYRLFMLPELRVREAKIKSH</sequence>
<feature type="region of interest" description="Disordered" evidence="1">
    <location>
        <begin position="50"/>
        <end position="266"/>
    </location>
</feature>
<evidence type="ECO:0000256" key="3">
    <source>
        <dbReference type="SAM" id="SignalP"/>
    </source>
</evidence>
<feature type="transmembrane region" description="Helical" evidence="2">
    <location>
        <begin position="425"/>
        <end position="450"/>
    </location>
</feature>
<evidence type="ECO:0000256" key="2">
    <source>
        <dbReference type="SAM" id="Phobius"/>
    </source>
</evidence>
<evidence type="ECO:0000256" key="1">
    <source>
        <dbReference type="SAM" id="MobiDB-lite"/>
    </source>
</evidence>
<feature type="compositionally biased region" description="Basic and acidic residues" evidence="1">
    <location>
        <begin position="50"/>
        <end position="67"/>
    </location>
</feature>
<name>A0A812SMA0_SYMPI</name>
<organism evidence="4 5">
    <name type="scientific">Symbiodinium pilosum</name>
    <name type="common">Dinoflagellate</name>
    <dbReference type="NCBI Taxonomy" id="2952"/>
    <lineage>
        <taxon>Eukaryota</taxon>
        <taxon>Sar</taxon>
        <taxon>Alveolata</taxon>
        <taxon>Dinophyceae</taxon>
        <taxon>Suessiales</taxon>
        <taxon>Symbiodiniaceae</taxon>
        <taxon>Symbiodinium</taxon>
    </lineage>
</organism>
<keyword evidence="2" id="KW-0472">Membrane</keyword>
<proteinExistence type="predicted"/>
<keyword evidence="2" id="KW-0812">Transmembrane</keyword>
<evidence type="ECO:0000313" key="5">
    <source>
        <dbReference type="Proteomes" id="UP000649617"/>
    </source>
</evidence>
<feature type="transmembrane region" description="Helical" evidence="2">
    <location>
        <begin position="622"/>
        <end position="642"/>
    </location>
</feature>
<gene>
    <name evidence="4" type="primary">Peg3</name>
    <name evidence="4" type="ORF">SPIL2461_LOCUS12528</name>
</gene>
<feature type="transmembrane region" description="Helical" evidence="2">
    <location>
        <begin position="273"/>
        <end position="291"/>
    </location>
</feature>
<feature type="compositionally biased region" description="Basic and acidic residues" evidence="1">
    <location>
        <begin position="110"/>
        <end position="240"/>
    </location>
</feature>